<dbReference type="OrthoDB" id="9811967at2"/>
<evidence type="ECO:0000256" key="6">
    <source>
        <dbReference type="ARBA" id="ARBA00022692"/>
    </source>
</evidence>
<dbReference type="AlphaFoldDB" id="A0A0W7WIJ2"/>
<accession>A0A0W7WIJ2</accession>
<dbReference type="NCBIfam" id="TIGR00380">
    <property type="entry name" value="cobal_cbiB"/>
    <property type="match status" value="1"/>
</dbReference>
<evidence type="ECO:0000256" key="5">
    <source>
        <dbReference type="ARBA" id="ARBA00022573"/>
    </source>
</evidence>
<dbReference type="InterPro" id="IPR004485">
    <property type="entry name" value="Cobalamin_biosynth_CobD/CbiB"/>
</dbReference>
<dbReference type="UniPathway" id="UPA00148"/>
<comment type="pathway">
    <text evidence="2 9">Cofactor biosynthesis; adenosylcobalamin biosynthesis.</text>
</comment>
<comment type="subcellular location">
    <subcellularLocation>
        <location evidence="1 9">Cell membrane</location>
        <topology evidence="1 9">Multi-pass membrane protein</topology>
    </subcellularLocation>
</comment>
<evidence type="ECO:0000256" key="4">
    <source>
        <dbReference type="ARBA" id="ARBA00022475"/>
    </source>
</evidence>
<comment type="caution">
    <text evidence="9">Lacks conserved residue(s) required for the propagation of feature annotation.</text>
</comment>
<comment type="function">
    <text evidence="9">Converts cobyric acid to cobinamide by the addition of aminopropanol on the F carboxylic group.</text>
</comment>
<keyword evidence="11" id="KW-1185">Reference proteome</keyword>
<feature type="transmembrane region" description="Helical" evidence="9">
    <location>
        <begin position="294"/>
        <end position="313"/>
    </location>
</feature>
<gene>
    <name evidence="9" type="primary">cobD</name>
    <name evidence="10" type="ORF">AVJ23_13280</name>
</gene>
<dbReference type="RefSeq" id="WP_058862684.1">
    <property type="nucleotide sequence ID" value="NZ_LPXO01000007.1"/>
</dbReference>
<dbReference type="Pfam" id="PF03186">
    <property type="entry name" value="CobD_Cbib"/>
    <property type="match status" value="1"/>
</dbReference>
<keyword evidence="8 9" id="KW-0472">Membrane</keyword>
<organism evidence="10 11">
    <name type="scientific">Pseudoponticoccus marisrubri</name>
    <dbReference type="NCBI Taxonomy" id="1685382"/>
    <lineage>
        <taxon>Bacteria</taxon>
        <taxon>Pseudomonadati</taxon>
        <taxon>Pseudomonadota</taxon>
        <taxon>Alphaproteobacteria</taxon>
        <taxon>Rhodobacterales</taxon>
        <taxon>Roseobacteraceae</taxon>
        <taxon>Pseudoponticoccus</taxon>
    </lineage>
</organism>
<dbReference type="PANTHER" id="PTHR34308">
    <property type="entry name" value="COBALAMIN BIOSYNTHESIS PROTEIN CBIB"/>
    <property type="match status" value="1"/>
</dbReference>
<feature type="transmembrane region" description="Helical" evidence="9">
    <location>
        <begin position="157"/>
        <end position="178"/>
    </location>
</feature>
<evidence type="ECO:0000256" key="9">
    <source>
        <dbReference type="HAMAP-Rule" id="MF_00024"/>
    </source>
</evidence>
<evidence type="ECO:0000256" key="8">
    <source>
        <dbReference type="ARBA" id="ARBA00023136"/>
    </source>
</evidence>
<protein>
    <recommendedName>
        <fullName evidence="9">Cobalamin biosynthesis protein CobD</fullName>
    </recommendedName>
</protein>
<keyword evidence="6 9" id="KW-0812">Transmembrane</keyword>
<comment type="similarity">
    <text evidence="3 9">Belongs to the CobD/CbiB family.</text>
</comment>
<comment type="caution">
    <text evidence="10">The sequence shown here is derived from an EMBL/GenBank/DDBJ whole genome shotgun (WGS) entry which is preliminary data.</text>
</comment>
<evidence type="ECO:0000256" key="7">
    <source>
        <dbReference type="ARBA" id="ARBA00022989"/>
    </source>
</evidence>
<keyword evidence="5 9" id="KW-0169">Cobalamin biosynthesis</keyword>
<keyword evidence="7 9" id="KW-1133">Transmembrane helix</keyword>
<proteinExistence type="inferred from homology"/>
<dbReference type="GO" id="GO:0009236">
    <property type="term" value="P:cobalamin biosynthetic process"/>
    <property type="evidence" value="ECO:0007669"/>
    <property type="project" value="UniProtKB-UniRule"/>
</dbReference>
<evidence type="ECO:0000256" key="2">
    <source>
        <dbReference type="ARBA" id="ARBA00004953"/>
    </source>
</evidence>
<name>A0A0W7WIJ2_9RHOB</name>
<dbReference type="PANTHER" id="PTHR34308:SF1">
    <property type="entry name" value="COBALAMIN BIOSYNTHESIS PROTEIN CBIB"/>
    <property type="match status" value="1"/>
</dbReference>
<evidence type="ECO:0000313" key="11">
    <source>
        <dbReference type="Proteomes" id="UP000054396"/>
    </source>
</evidence>
<dbReference type="GO" id="GO:0005886">
    <property type="term" value="C:plasma membrane"/>
    <property type="evidence" value="ECO:0007669"/>
    <property type="project" value="UniProtKB-SubCell"/>
</dbReference>
<evidence type="ECO:0000313" key="10">
    <source>
        <dbReference type="EMBL" id="KUF10366.1"/>
    </source>
</evidence>
<evidence type="ECO:0000256" key="1">
    <source>
        <dbReference type="ARBA" id="ARBA00004651"/>
    </source>
</evidence>
<sequence length="314" mass="32962">MSLAAMMLLALALDLALGWPDRLYARIGHPVTWMGRLIEALEARLNHGSRTRRLRSGALTCALCVAAAGLPALAVQLALPSGWVGVMLGAVLAWPLVALRSMHAHVAAVARPLVAGDVAGARRAVAMIVGRDPALLDAAGIARAATESLAENTSDGIVAPVFWGVVAGLPGIAVYKAINTMDSMIGHRDSRFEAFGKAAARLDDAVNWIPARLTGLLFALASGPGLRRALHVMGRDAGAHRSPNAGWPEGAMAGALNIRLSGPRRYGDRIADEPWLNAPAPDPSPRDLSRALALYRRAMGGMALLLMALIVAWS</sequence>
<dbReference type="Proteomes" id="UP000054396">
    <property type="component" value="Unassembled WGS sequence"/>
</dbReference>
<dbReference type="GO" id="GO:0015420">
    <property type="term" value="F:ABC-type vitamin B12 transporter activity"/>
    <property type="evidence" value="ECO:0007669"/>
    <property type="project" value="UniProtKB-UniRule"/>
</dbReference>
<reference evidence="10 11" key="1">
    <citation type="submission" date="2015-12" db="EMBL/GenBank/DDBJ databases">
        <authorList>
            <person name="Shamseldin A."/>
            <person name="Moawad H."/>
            <person name="Abd El-Rahim W.M."/>
            <person name="Sadowsky M.J."/>
        </authorList>
    </citation>
    <scope>NUCLEOTIDE SEQUENCE [LARGE SCALE GENOMIC DNA]</scope>
    <source>
        <strain evidence="10 11">SJ5A-1</strain>
    </source>
</reference>
<feature type="transmembrane region" description="Helical" evidence="9">
    <location>
        <begin position="54"/>
        <end position="75"/>
    </location>
</feature>
<evidence type="ECO:0000256" key="3">
    <source>
        <dbReference type="ARBA" id="ARBA00006263"/>
    </source>
</evidence>
<dbReference type="STRING" id="1685382.AVJ23_13280"/>
<dbReference type="GO" id="GO:0048472">
    <property type="term" value="F:threonine-phosphate decarboxylase activity"/>
    <property type="evidence" value="ECO:0007669"/>
    <property type="project" value="InterPro"/>
</dbReference>
<keyword evidence="4 9" id="KW-1003">Cell membrane</keyword>
<dbReference type="EMBL" id="LPXO01000007">
    <property type="protein sequence ID" value="KUF10366.1"/>
    <property type="molecule type" value="Genomic_DNA"/>
</dbReference>
<dbReference type="HAMAP" id="MF_00024">
    <property type="entry name" value="CobD_CbiB"/>
    <property type="match status" value="1"/>
</dbReference>